<keyword evidence="4" id="KW-0732">Signal</keyword>
<proteinExistence type="predicted"/>
<evidence type="ECO:0000256" key="3">
    <source>
        <dbReference type="ARBA" id="ARBA00022692"/>
    </source>
</evidence>
<dbReference type="Gramene" id="PHT78494">
    <property type="protein sequence ID" value="PHT78494"/>
    <property type="gene ID" value="T459_16546"/>
</dbReference>
<organism evidence="10 11">
    <name type="scientific">Capsicum annuum</name>
    <name type="common">Capsicum pepper</name>
    <dbReference type="NCBI Taxonomy" id="4072"/>
    <lineage>
        <taxon>Eukaryota</taxon>
        <taxon>Viridiplantae</taxon>
        <taxon>Streptophyta</taxon>
        <taxon>Embryophyta</taxon>
        <taxon>Tracheophyta</taxon>
        <taxon>Spermatophyta</taxon>
        <taxon>Magnoliopsida</taxon>
        <taxon>eudicotyledons</taxon>
        <taxon>Gunneridae</taxon>
        <taxon>Pentapetalae</taxon>
        <taxon>asterids</taxon>
        <taxon>lamiids</taxon>
        <taxon>Solanales</taxon>
        <taxon>Solanaceae</taxon>
        <taxon>Solanoideae</taxon>
        <taxon>Capsiceae</taxon>
        <taxon>Capsicum</taxon>
    </lineage>
</organism>
<dbReference type="Gene3D" id="1.10.510.10">
    <property type="entry name" value="Transferase(Phosphotransferase) domain 1"/>
    <property type="match status" value="1"/>
</dbReference>
<dbReference type="STRING" id="4072.A0A2G2Z957"/>
<dbReference type="EMBL" id="AYRZ02000006">
    <property type="protein sequence ID" value="PHT78494.1"/>
    <property type="molecule type" value="Genomic_DNA"/>
</dbReference>
<keyword evidence="9" id="KW-0325">Glycoprotein</keyword>
<comment type="subcellular location">
    <subcellularLocation>
        <location evidence="1">Membrane</location>
        <topology evidence="1">Single-pass membrane protein</topology>
    </subcellularLocation>
</comment>
<dbReference type="Proteomes" id="UP000222542">
    <property type="component" value="Unassembled WGS sequence"/>
</dbReference>
<evidence type="ECO:0000256" key="1">
    <source>
        <dbReference type="ARBA" id="ARBA00004167"/>
    </source>
</evidence>
<keyword evidence="2" id="KW-0433">Leucine-rich repeat</keyword>
<name>A0A2G2Z957_CAPAN</name>
<evidence type="ECO:0000256" key="6">
    <source>
        <dbReference type="ARBA" id="ARBA00022989"/>
    </source>
</evidence>
<accession>A0A2G2Z957</accession>
<dbReference type="InterPro" id="IPR052422">
    <property type="entry name" value="Auxin_Ser/Thr_Kinase"/>
</dbReference>
<evidence type="ECO:0000256" key="4">
    <source>
        <dbReference type="ARBA" id="ARBA00022729"/>
    </source>
</evidence>
<reference evidence="10 11" key="2">
    <citation type="journal article" date="2017" name="Genome Biol.">
        <title>New reference genome sequences of hot pepper reveal the massive evolution of plant disease-resistance genes by retroduplication.</title>
        <authorList>
            <person name="Kim S."/>
            <person name="Park J."/>
            <person name="Yeom S.I."/>
            <person name="Kim Y.M."/>
            <person name="Seo E."/>
            <person name="Kim K.T."/>
            <person name="Kim M.S."/>
            <person name="Lee J.M."/>
            <person name="Cheong K."/>
            <person name="Shin H.S."/>
            <person name="Kim S.B."/>
            <person name="Han K."/>
            <person name="Lee J."/>
            <person name="Park M."/>
            <person name="Lee H.A."/>
            <person name="Lee H.Y."/>
            <person name="Lee Y."/>
            <person name="Oh S."/>
            <person name="Lee J.H."/>
            <person name="Choi E."/>
            <person name="Choi E."/>
            <person name="Lee S.E."/>
            <person name="Jeon J."/>
            <person name="Kim H."/>
            <person name="Choi G."/>
            <person name="Song H."/>
            <person name="Lee J."/>
            <person name="Lee S.C."/>
            <person name="Kwon J.K."/>
            <person name="Lee H.Y."/>
            <person name="Koo N."/>
            <person name="Hong Y."/>
            <person name="Kim R.W."/>
            <person name="Kang W.H."/>
            <person name="Huh J.H."/>
            <person name="Kang B.C."/>
            <person name="Yang T.J."/>
            <person name="Lee Y.H."/>
            <person name="Bennetzen J.L."/>
            <person name="Choi D."/>
        </authorList>
    </citation>
    <scope>NUCLEOTIDE SEQUENCE [LARGE SCALE GENOMIC DNA]</scope>
    <source>
        <strain evidence="11">cv. CM334</strain>
    </source>
</reference>
<keyword evidence="3" id="KW-0812">Transmembrane</keyword>
<keyword evidence="5" id="KW-0677">Repeat</keyword>
<keyword evidence="11" id="KW-1185">Reference proteome</keyword>
<keyword evidence="7" id="KW-0472">Membrane</keyword>
<reference evidence="10 11" key="1">
    <citation type="journal article" date="2014" name="Nat. Genet.">
        <title>Genome sequence of the hot pepper provides insights into the evolution of pungency in Capsicum species.</title>
        <authorList>
            <person name="Kim S."/>
            <person name="Park M."/>
            <person name="Yeom S.I."/>
            <person name="Kim Y.M."/>
            <person name="Lee J.M."/>
            <person name="Lee H.A."/>
            <person name="Seo E."/>
            <person name="Choi J."/>
            <person name="Cheong K."/>
            <person name="Kim K.T."/>
            <person name="Jung K."/>
            <person name="Lee G.W."/>
            <person name="Oh S.K."/>
            <person name="Bae C."/>
            <person name="Kim S.B."/>
            <person name="Lee H.Y."/>
            <person name="Kim S.Y."/>
            <person name="Kim M.S."/>
            <person name="Kang B.C."/>
            <person name="Jo Y.D."/>
            <person name="Yang H.B."/>
            <person name="Jeong H.J."/>
            <person name="Kang W.H."/>
            <person name="Kwon J.K."/>
            <person name="Shin C."/>
            <person name="Lim J.Y."/>
            <person name="Park J.H."/>
            <person name="Huh J.H."/>
            <person name="Kim J.S."/>
            <person name="Kim B.D."/>
            <person name="Cohen O."/>
            <person name="Paran I."/>
            <person name="Suh M.C."/>
            <person name="Lee S.B."/>
            <person name="Kim Y.K."/>
            <person name="Shin Y."/>
            <person name="Noh S.J."/>
            <person name="Park J."/>
            <person name="Seo Y.S."/>
            <person name="Kwon S.Y."/>
            <person name="Kim H.A."/>
            <person name="Park J.M."/>
            <person name="Kim H.J."/>
            <person name="Choi S.B."/>
            <person name="Bosland P.W."/>
            <person name="Reeves G."/>
            <person name="Jo S.H."/>
            <person name="Lee B.W."/>
            <person name="Cho H.T."/>
            <person name="Choi H.S."/>
            <person name="Lee M.S."/>
            <person name="Yu Y."/>
            <person name="Do Choi Y."/>
            <person name="Park B.S."/>
            <person name="van Deynze A."/>
            <person name="Ashrafi H."/>
            <person name="Hill T."/>
            <person name="Kim W.T."/>
            <person name="Pai H.S."/>
            <person name="Ahn H.K."/>
            <person name="Yeam I."/>
            <person name="Giovannoni J.J."/>
            <person name="Rose J.K."/>
            <person name="Sorensen I."/>
            <person name="Lee S.J."/>
            <person name="Kim R.W."/>
            <person name="Choi I.Y."/>
            <person name="Choi B.S."/>
            <person name="Lim J.S."/>
            <person name="Lee Y.H."/>
            <person name="Choi D."/>
        </authorList>
    </citation>
    <scope>NUCLEOTIDE SEQUENCE [LARGE SCALE GENOMIC DNA]</scope>
    <source>
        <strain evidence="11">cv. CM334</strain>
    </source>
</reference>
<comment type="caution">
    <text evidence="10">The sequence shown here is derived from an EMBL/GenBank/DDBJ whole genome shotgun (WGS) entry which is preliminary data.</text>
</comment>
<keyword evidence="8" id="KW-0675">Receptor</keyword>
<gene>
    <name evidence="10" type="ORF">T459_16546</name>
</gene>
<evidence type="ECO:0000256" key="7">
    <source>
        <dbReference type="ARBA" id="ARBA00023136"/>
    </source>
</evidence>
<evidence type="ECO:0000313" key="11">
    <source>
        <dbReference type="Proteomes" id="UP000222542"/>
    </source>
</evidence>
<sequence length="87" mass="9931">MELVTGLAILDENRSEETRYLVEWFWKIKSNKENLLAFVDPALDAKEDIYKSICIVVELAGHCTARDPNRRPDMSHVVDVVGQLVES</sequence>
<dbReference type="PANTHER" id="PTHR47986">
    <property type="entry name" value="OSJNBA0070M12.3 PROTEIN"/>
    <property type="match status" value="1"/>
</dbReference>
<evidence type="ECO:0000313" key="10">
    <source>
        <dbReference type="EMBL" id="PHT78494.1"/>
    </source>
</evidence>
<evidence type="ECO:0000256" key="5">
    <source>
        <dbReference type="ARBA" id="ARBA00022737"/>
    </source>
</evidence>
<keyword evidence="6" id="KW-1133">Transmembrane helix</keyword>
<protein>
    <submittedName>
        <fullName evidence="10">Uncharacterized protein</fullName>
    </submittedName>
</protein>
<evidence type="ECO:0000256" key="2">
    <source>
        <dbReference type="ARBA" id="ARBA00022614"/>
    </source>
</evidence>
<dbReference type="PANTHER" id="PTHR47986:SF1">
    <property type="entry name" value="OS04G0685900 PROTEIN"/>
    <property type="match status" value="1"/>
</dbReference>
<dbReference type="GO" id="GO:0016020">
    <property type="term" value="C:membrane"/>
    <property type="evidence" value="ECO:0007669"/>
    <property type="project" value="UniProtKB-SubCell"/>
</dbReference>
<evidence type="ECO:0000256" key="8">
    <source>
        <dbReference type="ARBA" id="ARBA00023170"/>
    </source>
</evidence>
<dbReference type="AlphaFoldDB" id="A0A2G2Z957"/>
<evidence type="ECO:0000256" key="9">
    <source>
        <dbReference type="ARBA" id="ARBA00023180"/>
    </source>
</evidence>